<dbReference type="Pfam" id="PF06439">
    <property type="entry name" value="3keto-disac_hyd"/>
    <property type="match status" value="1"/>
</dbReference>
<dbReference type="OrthoDB" id="9806233at2"/>
<feature type="chain" id="PRO_5011559311" description="3-keto-alpha-glucoside-1,2-lyase/3-keto-2-hydroxy-glucal hydratase domain-containing protein" evidence="1">
    <location>
        <begin position="29"/>
        <end position="234"/>
    </location>
</feature>
<feature type="signal peptide" evidence="1">
    <location>
        <begin position="1"/>
        <end position="28"/>
    </location>
</feature>
<dbReference type="EMBL" id="FNZH01000010">
    <property type="protein sequence ID" value="SEJ73407.1"/>
    <property type="molecule type" value="Genomic_DNA"/>
</dbReference>
<dbReference type="Proteomes" id="UP000199403">
    <property type="component" value="Unassembled WGS sequence"/>
</dbReference>
<gene>
    <name evidence="3" type="ORF">SAMN05192553_11043</name>
</gene>
<dbReference type="RefSeq" id="WP_092178295.1">
    <property type="nucleotide sequence ID" value="NZ_FNZH01000010.1"/>
</dbReference>
<dbReference type="AlphaFoldDB" id="A0A1H7BAV4"/>
<organism evidence="3 4">
    <name type="scientific">Cyclobacterium xiamenense</name>
    <dbReference type="NCBI Taxonomy" id="1297121"/>
    <lineage>
        <taxon>Bacteria</taxon>
        <taxon>Pseudomonadati</taxon>
        <taxon>Bacteroidota</taxon>
        <taxon>Cytophagia</taxon>
        <taxon>Cytophagales</taxon>
        <taxon>Cyclobacteriaceae</taxon>
        <taxon>Cyclobacterium</taxon>
    </lineage>
</organism>
<keyword evidence="4" id="KW-1185">Reference proteome</keyword>
<dbReference type="GO" id="GO:0016787">
    <property type="term" value="F:hydrolase activity"/>
    <property type="evidence" value="ECO:0007669"/>
    <property type="project" value="InterPro"/>
</dbReference>
<reference evidence="4" key="1">
    <citation type="submission" date="2016-10" db="EMBL/GenBank/DDBJ databases">
        <authorList>
            <person name="Varghese N."/>
            <person name="Submissions S."/>
        </authorList>
    </citation>
    <scope>NUCLEOTIDE SEQUENCE [LARGE SCALE GENOMIC DNA]</scope>
    <source>
        <strain evidence="4">IBRC-M 10761</strain>
    </source>
</reference>
<name>A0A1H7BAV4_9BACT</name>
<accession>A0A1H7BAV4</accession>
<sequence>MLQRTKIPLLLLLLCLLLPGVSRTLAQADGYEVLFDGKSVEKWRGKQSLNFPKKGWKIADGMLFLESSGGGDILTKEKFGDFELIFEFKLTEGANSGIKYFVDTLYKETTGKMMVNGPEYQIIDDYNYPGIKEDPNGLSSTAAAYLFYPPKNKTLHPHGEWNTGKIVAKGQNVSHWLNGKKVLSYQRGSKDFLEKKDENKFKDDARYGELEEGHILLTDHGDKVYFRNIQIKKL</sequence>
<evidence type="ECO:0000313" key="3">
    <source>
        <dbReference type="EMBL" id="SEJ73407.1"/>
    </source>
</evidence>
<evidence type="ECO:0000259" key="2">
    <source>
        <dbReference type="Pfam" id="PF06439"/>
    </source>
</evidence>
<proteinExistence type="predicted"/>
<keyword evidence="1" id="KW-0732">Signal</keyword>
<evidence type="ECO:0000256" key="1">
    <source>
        <dbReference type="SAM" id="SignalP"/>
    </source>
</evidence>
<evidence type="ECO:0000313" key="4">
    <source>
        <dbReference type="Proteomes" id="UP000199403"/>
    </source>
</evidence>
<dbReference type="Gene3D" id="2.60.120.560">
    <property type="entry name" value="Exo-inulinase, domain 1"/>
    <property type="match status" value="1"/>
</dbReference>
<protein>
    <recommendedName>
        <fullName evidence="2">3-keto-alpha-glucoside-1,2-lyase/3-keto-2-hydroxy-glucal hydratase domain-containing protein</fullName>
    </recommendedName>
</protein>
<dbReference type="STRING" id="1416801.SAMN05192553_11043"/>
<feature type="domain" description="3-keto-alpha-glucoside-1,2-lyase/3-keto-2-hydroxy-glucal hydratase" evidence="2">
    <location>
        <begin position="30"/>
        <end position="232"/>
    </location>
</feature>
<dbReference type="InterPro" id="IPR010496">
    <property type="entry name" value="AL/BT2_dom"/>
</dbReference>